<dbReference type="RefSeq" id="XP_013337835.1">
    <property type="nucleotide sequence ID" value="XM_013482381.1"/>
</dbReference>
<dbReference type="Gene3D" id="3.30.70.330">
    <property type="match status" value="1"/>
</dbReference>
<dbReference type="InterPro" id="IPR035979">
    <property type="entry name" value="RBD_domain_sf"/>
</dbReference>
<name>U6MHR5_EIMMA</name>
<dbReference type="OrthoDB" id="439808at2759"/>
<evidence type="ECO:0000313" key="2">
    <source>
        <dbReference type="Proteomes" id="UP000030763"/>
    </source>
</evidence>
<dbReference type="EMBL" id="HG722023">
    <property type="protein sequence ID" value="CDJ61185.1"/>
    <property type="molecule type" value="Genomic_DNA"/>
</dbReference>
<dbReference type="SUPFAM" id="SSF54928">
    <property type="entry name" value="RNA-binding domain, RBD"/>
    <property type="match status" value="1"/>
</dbReference>
<protein>
    <recommendedName>
        <fullName evidence="3">RRM domain-containing protein</fullName>
    </recommendedName>
</protein>
<evidence type="ECO:0008006" key="3">
    <source>
        <dbReference type="Google" id="ProtNLM"/>
    </source>
</evidence>
<dbReference type="GO" id="GO:0003676">
    <property type="term" value="F:nucleic acid binding"/>
    <property type="evidence" value="ECO:0007669"/>
    <property type="project" value="InterPro"/>
</dbReference>
<organism evidence="1 2">
    <name type="scientific">Eimeria maxima</name>
    <name type="common">Coccidian parasite</name>
    <dbReference type="NCBI Taxonomy" id="5804"/>
    <lineage>
        <taxon>Eukaryota</taxon>
        <taxon>Sar</taxon>
        <taxon>Alveolata</taxon>
        <taxon>Apicomplexa</taxon>
        <taxon>Conoidasida</taxon>
        <taxon>Coccidia</taxon>
        <taxon>Eucoccidiorida</taxon>
        <taxon>Eimeriorina</taxon>
        <taxon>Eimeriidae</taxon>
        <taxon>Eimeria</taxon>
    </lineage>
</organism>
<dbReference type="Proteomes" id="UP000030763">
    <property type="component" value="Unassembled WGS sequence"/>
</dbReference>
<proteinExistence type="predicted"/>
<sequence length="292" mass="32035">MSVSVGSLGAFLALPLMKSNRSRLGISDICVYPDEYMAVADVCTLVVVSFSVAPCVHAIYIASSVLLRLTPSLQNFGFVRLASHEAALAAITHLHGLKLRGWTLSCAWSTRTLNSNEEESLDDSWEREEEAYAVMSAQCMEYDGEPRQPPSVQGSGAGSVVMSPRAPAKRTATEAAGDAFWLSILAENGPLNVGELCSRMKRRQRQLQEWHEQQWEEDPAPPNVHAQVPELLANDLQITFRNCLRIHTPQSNGEFTEIPHSGVDVDDSKTSATGVYNGGGPFLVWFLLNFSK</sequence>
<dbReference type="GeneID" id="25334907"/>
<reference evidence="1" key="1">
    <citation type="submission" date="2013-10" db="EMBL/GenBank/DDBJ databases">
        <title>Genomic analysis of the causative agents of coccidiosis in chickens.</title>
        <authorList>
            <person name="Reid A.J."/>
            <person name="Blake D."/>
            <person name="Billington K."/>
            <person name="Browne H."/>
            <person name="Dunn M."/>
            <person name="Hung S."/>
            <person name="Kawahara F."/>
            <person name="Miranda-Saavedra D."/>
            <person name="Mourier T."/>
            <person name="Nagra H."/>
            <person name="Otto T.D."/>
            <person name="Rawlings N."/>
            <person name="Sanchez A."/>
            <person name="Sanders M."/>
            <person name="Subramaniam C."/>
            <person name="Tay Y."/>
            <person name="Dear P."/>
            <person name="Doerig C."/>
            <person name="Gruber A."/>
            <person name="Parkinson J."/>
            <person name="Shirley M."/>
            <person name="Wan K.L."/>
            <person name="Berriman M."/>
            <person name="Tomley F."/>
            <person name="Pain A."/>
        </authorList>
    </citation>
    <scope>NUCLEOTIDE SEQUENCE [LARGE SCALE GENOMIC DNA]</scope>
    <source>
        <strain evidence="1">Weybridge</strain>
    </source>
</reference>
<dbReference type="VEuPathDB" id="ToxoDB:EMWEY_00009210"/>
<accession>U6MHR5</accession>
<dbReference type="AlphaFoldDB" id="U6MHR5"/>
<gene>
    <name evidence="1" type="ORF">EMWEY_00009210</name>
</gene>
<keyword evidence="2" id="KW-1185">Reference proteome</keyword>
<dbReference type="InterPro" id="IPR012677">
    <property type="entry name" value="Nucleotide-bd_a/b_plait_sf"/>
</dbReference>
<evidence type="ECO:0000313" key="1">
    <source>
        <dbReference type="EMBL" id="CDJ61185.1"/>
    </source>
</evidence>
<reference evidence="1" key="2">
    <citation type="submission" date="2013-10" db="EMBL/GenBank/DDBJ databases">
        <authorList>
            <person name="Aslett M."/>
        </authorList>
    </citation>
    <scope>NUCLEOTIDE SEQUENCE [LARGE SCALE GENOMIC DNA]</scope>
    <source>
        <strain evidence="1">Weybridge</strain>
    </source>
</reference>